<evidence type="ECO:0000256" key="2">
    <source>
        <dbReference type="ARBA" id="ARBA00022833"/>
    </source>
</evidence>
<dbReference type="EC" id="1.8.4.12" evidence="1"/>
<dbReference type="AlphaFoldDB" id="A0A0C2EYJ8"/>
<dbReference type="GO" id="GO:0033743">
    <property type="term" value="F:peptide-methionine (R)-S-oxide reductase activity"/>
    <property type="evidence" value="ECO:0007669"/>
    <property type="project" value="UniProtKB-EC"/>
</dbReference>
<dbReference type="STRING" id="226910.UCMB321_2300"/>
<keyword evidence="7" id="KW-1185">Reference proteome</keyword>
<proteinExistence type="predicted"/>
<organism evidence="6 7">
    <name type="scientific">Pseudomonas batumici</name>
    <dbReference type="NCBI Taxonomy" id="226910"/>
    <lineage>
        <taxon>Bacteria</taxon>
        <taxon>Pseudomonadati</taxon>
        <taxon>Pseudomonadota</taxon>
        <taxon>Gammaproteobacteria</taxon>
        <taxon>Pseudomonadales</taxon>
        <taxon>Pseudomonadaceae</taxon>
        <taxon>Pseudomonas</taxon>
    </lineage>
</organism>
<protein>
    <recommendedName>
        <fullName evidence="1">peptide-methionine (R)-S-oxide reductase</fullName>
        <ecNumber evidence="1">1.8.4.12</ecNumber>
    </recommendedName>
</protein>
<keyword evidence="3" id="KW-0560">Oxidoreductase</keyword>
<evidence type="ECO:0000256" key="1">
    <source>
        <dbReference type="ARBA" id="ARBA00012499"/>
    </source>
</evidence>
<evidence type="ECO:0000259" key="5">
    <source>
        <dbReference type="PROSITE" id="PS51790"/>
    </source>
</evidence>
<dbReference type="Proteomes" id="UP000031535">
    <property type="component" value="Unassembled WGS sequence"/>
</dbReference>
<dbReference type="PANTHER" id="PTHR10173:SF57">
    <property type="entry name" value="PEPTIDE-METHIONINE (R)-S-OXIDE REDUCTASE"/>
    <property type="match status" value="1"/>
</dbReference>
<sequence>MPSNNERLINHHGRDAMSSRRRFLVSSAATLLAASLFDWRAVGATFGSGSRSADSGETFEVNHSDAEWKSMLSDEQYEVLRHEGTERPYSSALNDEHRDGVFACAGCHLALFSSASKYDSHTGWPSFTAPLENAVATRRDTSFGVSRTEVHCHRCGGHLGHVFPDGPPPTGLRYCMNGVAMTFSPGAA</sequence>
<dbReference type="GO" id="GO:0030091">
    <property type="term" value="P:protein repair"/>
    <property type="evidence" value="ECO:0007669"/>
    <property type="project" value="InterPro"/>
</dbReference>
<dbReference type="NCBIfam" id="TIGR00357">
    <property type="entry name" value="peptide-methionine (R)-S-oxide reductase MsrB"/>
    <property type="match status" value="1"/>
</dbReference>
<reference evidence="6 7" key="1">
    <citation type="submission" date="2015-01" db="EMBL/GenBank/DDBJ databases">
        <title>Complete genome of Pseudomonas batumici UCM B-321 producer of the batumin antibiotic with strong antistaphilococcal and potential anticancer activity.</title>
        <authorList>
            <person name="Klochko V.V."/>
            <person name="Zelena L.B."/>
            <person name="Elena K.A."/>
            <person name="Reva O.N."/>
        </authorList>
    </citation>
    <scope>NUCLEOTIDE SEQUENCE [LARGE SCALE GENOMIC DNA]</scope>
    <source>
        <strain evidence="6 7">UCM B-321</strain>
    </source>
</reference>
<evidence type="ECO:0000256" key="3">
    <source>
        <dbReference type="ARBA" id="ARBA00023002"/>
    </source>
</evidence>
<dbReference type="InterPro" id="IPR028427">
    <property type="entry name" value="Met_Sox_Rdtase_MsrB"/>
</dbReference>
<dbReference type="Gene3D" id="2.170.150.20">
    <property type="entry name" value="Peptide methionine sulfoxide reductase"/>
    <property type="match status" value="1"/>
</dbReference>
<dbReference type="SUPFAM" id="SSF51316">
    <property type="entry name" value="Mss4-like"/>
    <property type="match status" value="1"/>
</dbReference>
<dbReference type="PROSITE" id="PS51790">
    <property type="entry name" value="MSRB"/>
    <property type="match status" value="1"/>
</dbReference>
<keyword evidence="2" id="KW-0862">Zinc</keyword>
<name>A0A0C2EYJ8_9PSED</name>
<evidence type="ECO:0000256" key="4">
    <source>
        <dbReference type="ARBA" id="ARBA00048488"/>
    </source>
</evidence>
<evidence type="ECO:0000313" key="6">
    <source>
        <dbReference type="EMBL" id="KIH83903.1"/>
    </source>
</evidence>
<comment type="caution">
    <text evidence="6">The sequence shown here is derived from an EMBL/GenBank/DDBJ whole genome shotgun (WGS) entry which is preliminary data.</text>
</comment>
<dbReference type="EMBL" id="JXDG01000031">
    <property type="protein sequence ID" value="KIH83903.1"/>
    <property type="molecule type" value="Genomic_DNA"/>
</dbReference>
<dbReference type="Pfam" id="PF01641">
    <property type="entry name" value="SelR"/>
    <property type="match status" value="1"/>
</dbReference>
<dbReference type="PATRIC" id="fig|226910.6.peg.2288"/>
<dbReference type="GO" id="GO:0005737">
    <property type="term" value="C:cytoplasm"/>
    <property type="evidence" value="ECO:0007669"/>
    <property type="project" value="TreeGrafter"/>
</dbReference>
<accession>A0A0C2EYJ8</accession>
<dbReference type="GO" id="GO:0006979">
    <property type="term" value="P:response to oxidative stress"/>
    <property type="evidence" value="ECO:0007669"/>
    <property type="project" value="InterPro"/>
</dbReference>
<dbReference type="PANTHER" id="PTHR10173">
    <property type="entry name" value="METHIONINE SULFOXIDE REDUCTASE"/>
    <property type="match status" value="1"/>
</dbReference>
<comment type="catalytic activity">
    <reaction evidence="4">
        <text>L-methionyl-[protein] + [thioredoxin]-disulfide + H2O = L-methionyl-(R)-S-oxide-[protein] + [thioredoxin]-dithiol</text>
        <dbReference type="Rhea" id="RHEA:24164"/>
        <dbReference type="Rhea" id="RHEA-COMP:10698"/>
        <dbReference type="Rhea" id="RHEA-COMP:10700"/>
        <dbReference type="Rhea" id="RHEA-COMP:12313"/>
        <dbReference type="Rhea" id="RHEA-COMP:12314"/>
        <dbReference type="ChEBI" id="CHEBI:15377"/>
        <dbReference type="ChEBI" id="CHEBI:16044"/>
        <dbReference type="ChEBI" id="CHEBI:29950"/>
        <dbReference type="ChEBI" id="CHEBI:45764"/>
        <dbReference type="ChEBI" id="CHEBI:50058"/>
        <dbReference type="EC" id="1.8.4.12"/>
    </reaction>
</comment>
<feature type="domain" description="MsrB" evidence="5">
    <location>
        <begin position="65"/>
        <end position="186"/>
    </location>
</feature>
<dbReference type="InterPro" id="IPR002579">
    <property type="entry name" value="Met_Sox_Rdtase_MsrB_dom"/>
</dbReference>
<dbReference type="InterPro" id="IPR011057">
    <property type="entry name" value="Mss4-like_sf"/>
</dbReference>
<evidence type="ECO:0000313" key="7">
    <source>
        <dbReference type="Proteomes" id="UP000031535"/>
    </source>
</evidence>
<gene>
    <name evidence="6" type="ORF">UCMB321_2300</name>
</gene>